<feature type="domain" description="POTRA" evidence="3">
    <location>
        <begin position="56"/>
        <end position="141"/>
    </location>
</feature>
<dbReference type="InterPro" id="IPR010827">
    <property type="entry name" value="BamA/TamA_POTRA"/>
</dbReference>
<evidence type="ECO:0000313" key="5">
    <source>
        <dbReference type="Proteomes" id="UP000003598"/>
    </source>
</evidence>
<dbReference type="Pfam" id="PF07244">
    <property type="entry name" value="POTRA"/>
    <property type="match status" value="2"/>
</dbReference>
<reference evidence="4 5" key="1">
    <citation type="submission" date="2011-03" db="EMBL/GenBank/DDBJ databases">
        <authorList>
            <person name="Weinstock G."/>
            <person name="Sodergren E."/>
            <person name="Clifton S."/>
            <person name="Fulton L."/>
            <person name="Fulton B."/>
            <person name="Courtney L."/>
            <person name="Fronick C."/>
            <person name="Harrison M."/>
            <person name="Strong C."/>
            <person name="Farmer C."/>
            <person name="Delahaunty K."/>
            <person name="Markovic C."/>
            <person name="Hall O."/>
            <person name="Minx P."/>
            <person name="Tomlinson C."/>
            <person name="Mitreva M."/>
            <person name="Hou S."/>
            <person name="Chen J."/>
            <person name="Wollam A."/>
            <person name="Pepin K.H."/>
            <person name="Johnson M."/>
            <person name="Bhonagiri V."/>
            <person name="Zhang X."/>
            <person name="Suruliraj S."/>
            <person name="Warren W."/>
            <person name="Chinwalla A."/>
            <person name="Mardis E.R."/>
            <person name="Wilson R.K."/>
        </authorList>
    </citation>
    <scope>NUCLEOTIDE SEQUENCE [LARGE SCALE GENOMIC DNA]</scope>
    <source>
        <strain evidence="4 5">YIT 11840</strain>
    </source>
</reference>
<dbReference type="EMBL" id="AFFY01000187">
    <property type="protein sequence ID" value="EHG98129.1"/>
    <property type="molecule type" value="Genomic_DNA"/>
</dbReference>
<proteinExistence type="predicted"/>
<dbReference type="STRING" id="762968.HMPREF9441_04036"/>
<dbReference type="eggNOG" id="COG4775">
    <property type="taxonomic scope" value="Bacteria"/>
</dbReference>
<evidence type="ECO:0000256" key="1">
    <source>
        <dbReference type="ARBA" id="ARBA00004370"/>
    </source>
</evidence>
<dbReference type="AlphaFoldDB" id="G5SXA5"/>
<feature type="non-terminal residue" evidence="4">
    <location>
        <position position="176"/>
    </location>
</feature>
<comment type="subcellular location">
    <subcellularLocation>
        <location evidence="1">Membrane</location>
    </subcellularLocation>
</comment>
<dbReference type="GO" id="GO:0019867">
    <property type="term" value="C:outer membrane"/>
    <property type="evidence" value="ECO:0007669"/>
    <property type="project" value="InterPro"/>
</dbReference>
<evidence type="ECO:0000259" key="3">
    <source>
        <dbReference type="PROSITE" id="PS51779"/>
    </source>
</evidence>
<feature type="non-terminal residue" evidence="4">
    <location>
        <position position="1"/>
    </location>
</feature>
<name>G5SXA5_9BACT</name>
<keyword evidence="2" id="KW-0472">Membrane</keyword>
<sequence length="176" mass="20486">KRSKYVKKDYDEDLVGLIDFYKEKGYRDARIVSDTLIRNKNGNIDLKIALEEGKRYYFGDIRFLGNSVYNDRVLNQVLGIKKGDVYNGVLLKKRIQDSTNPDSEDISNLYQNSGYLFSQVHPVETSVVNDTINFEVRIQEGKPAYFNKISVVGNEKTNDYVIYRELRTRPGYLYSR</sequence>
<protein>
    <submittedName>
        <fullName evidence="4">Surface antigen variable number repeat-containing domain protein</fullName>
    </submittedName>
</protein>
<dbReference type="Proteomes" id="UP000003598">
    <property type="component" value="Unassembled WGS sequence"/>
</dbReference>
<accession>G5SXA5</accession>
<keyword evidence="5" id="KW-1185">Reference proteome</keyword>
<dbReference type="InterPro" id="IPR034746">
    <property type="entry name" value="POTRA"/>
</dbReference>
<dbReference type="PROSITE" id="PS51779">
    <property type="entry name" value="POTRA"/>
    <property type="match status" value="1"/>
</dbReference>
<gene>
    <name evidence="4" type="ORF">HMPREF9441_04036</name>
</gene>
<dbReference type="Gene3D" id="3.10.20.310">
    <property type="entry name" value="membrane protein fhac"/>
    <property type="match status" value="3"/>
</dbReference>
<organism evidence="4 5">
    <name type="scientific">Paraprevotella clara YIT 11840</name>
    <dbReference type="NCBI Taxonomy" id="762968"/>
    <lineage>
        <taxon>Bacteria</taxon>
        <taxon>Pseudomonadati</taxon>
        <taxon>Bacteroidota</taxon>
        <taxon>Bacteroidia</taxon>
        <taxon>Bacteroidales</taxon>
        <taxon>Prevotellaceae</taxon>
        <taxon>Paraprevotella</taxon>
    </lineage>
</organism>
<evidence type="ECO:0000256" key="2">
    <source>
        <dbReference type="ARBA" id="ARBA00023136"/>
    </source>
</evidence>
<evidence type="ECO:0000313" key="4">
    <source>
        <dbReference type="EMBL" id="EHG98129.1"/>
    </source>
</evidence>
<comment type="caution">
    <text evidence="4">The sequence shown here is derived from an EMBL/GenBank/DDBJ whole genome shotgun (WGS) entry which is preliminary data.</text>
</comment>